<name>A0A7Z0JD09_9ACTN</name>
<reference evidence="1 2" key="1">
    <citation type="submission" date="2020-07" db="EMBL/GenBank/DDBJ databases">
        <title>Sequencing the genomes of 1000 actinobacteria strains.</title>
        <authorList>
            <person name="Klenk H.-P."/>
        </authorList>
    </citation>
    <scope>NUCLEOTIDE SEQUENCE [LARGE SCALE GENOMIC DNA]</scope>
    <source>
        <strain evidence="1 2">DSM 44442</strain>
    </source>
</reference>
<dbReference type="RefSeq" id="WP_179828883.1">
    <property type="nucleotide sequence ID" value="NZ_JACCFS010000001.1"/>
</dbReference>
<keyword evidence="2" id="KW-1185">Reference proteome</keyword>
<dbReference type="Proteomes" id="UP000572051">
    <property type="component" value="Unassembled WGS sequence"/>
</dbReference>
<proteinExistence type="predicted"/>
<dbReference type="AlphaFoldDB" id="A0A7Z0JD09"/>
<sequence>MVGEGVGGSLLVDVAGLSLRELDELEASAMACTLREVLHPDNAEVEVMSAFDNKM</sequence>
<gene>
    <name evidence="1" type="ORF">HNR10_005712</name>
</gene>
<evidence type="ECO:0000313" key="1">
    <source>
        <dbReference type="EMBL" id="NYJ37831.1"/>
    </source>
</evidence>
<organism evidence="1 2">
    <name type="scientific">Nocardiopsis aegyptia</name>
    <dbReference type="NCBI Taxonomy" id="220378"/>
    <lineage>
        <taxon>Bacteria</taxon>
        <taxon>Bacillati</taxon>
        <taxon>Actinomycetota</taxon>
        <taxon>Actinomycetes</taxon>
        <taxon>Streptosporangiales</taxon>
        <taxon>Nocardiopsidaceae</taxon>
        <taxon>Nocardiopsis</taxon>
    </lineage>
</organism>
<accession>A0A7Z0JD09</accession>
<protein>
    <submittedName>
        <fullName evidence="1">FXSXX-COOH protein</fullName>
    </submittedName>
</protein>
<evidence type="ECO:0000313" key="2">
    <source>
        <dbReference type="Proteomes" id="UP000572051"/>
    </source>
</evidence>
<dbReference type="EMBL" id="JACCFS010000001">
    <property type="protein sequence ID" value="NYJ37831.1"/>
    <property type="molecule type" value="Genomic_DNA"/>
</dbReference>
<comment type="caution">
    <text evidence="1">The sequence shown here is derived from an EMBL/GenBank/DDBJ whole genome shotgun (WGS) entry which is preliminary data.</text>
</comment>